<evidence type="ECO:0000259" key="1">
    <source>
        <dbReference type="PROSITE" id="PS51186"/>
    </source>
</evidence>
<dbReference type="GO" id="GO:0016747">
    <property type="term" value="F:acyltransferase activity, transferring groups other than amino-acyl groups"/>
    <property type="evidence" value="ECO:0007669"/>
    <property type="project" value="InterPro"/>
</dbReference>
<dbReference type="InterPro" id="IPR000182">
    <property type="entry name" value="GNAT_dom"/>
</dbReference>
<evidence type="ECO:0000313" key="2">
    <source>
        <dbReference type="EMBL" id="XCD16291.1"/>
    </source>
</evidence>
<accession>A0AAU8BIZ3</accession>
<feature type="domain" description="N-acetyltransferase" evidence="1">
    <location>
        <begin position="1"/>
        <end position="126"/>
    </location>
</feature>
<dbReference type="EMBL" id="CP115920">
    <property type="protein sequence ID" value="XCD16291.1"/>
    <property type="molecule type" value="Genomic_DNA"/>
</dbReference>
<dbReference type="EC" id="2.3.1.-" evidence="2"/>
<organism evidence="2">
    <name type="scientific">Vibrio chaetopteri</name>
    <dbReference type="NCBI Taxonomy" id="3016528"/>
    <lineage>
        <taxon>Bacteria</taxon>
        <taxon>Pseudomonadati</taxon>
        <taxon>Pseudomonadota</taxon>
        <taxon>Gammaproteobacteria</taxon>
        <taxon>Vibrionales</taxon>
        <taxon>Vibrionaceae</taxon>
        <taxon>Vibrio</taxon>
    </lineage>
</organism>
<dbReference type="AlphaFoldDB" id="A0AAU8BIZ3"/>
<dbReference type="InterPro" id="IPR016181">
    <property type="entry name" value="Acyl_CoA_acyltransferase"/>
</dbReference>
<sequence length="143" mass="16266">MDTLNFGVLDPIKLPIAKKLYKAHYPAGKPKSDERILTLSRNQTLSALVRFRTIEQYRLMTGMLVIPEQRGLGLGHQLMAHLQQTELNDGDFCFALGHLESFYAQHGFKTLAEEDLPNPLKQLFCRYIQGGKSLVSMRYLDPS</sequence>
<dbReference type="Pfam" id="PF13508">
    <property type="entry name" value="Acetyltransf_7"/>
    <property type="match status" value="1"/>
</dbReference>
<dbReference type="SUPFAM" id="SSF55729">
    <property type="entry name" value="Acyl-CoA N-acyltransferases (Nat)"/>
    <property type="match status" value="1"/>
</dbReference>
<dbReference type="Gene3D" id="3.40.630.30">
    <property type="match status" value="1"/>
</dbReference>
<gene>
    <name evidence="2" type="ORF">PG915_01500</name>
</gene>
<dbReference type="RefSeq" id="WP_353497582.1">
    <property type="nucleotide sequence ID" value="NZ_CP115920.1"/>
</dbReference>
<protein>
    <submittedName>
        <fullName evidence="2">GNAT family N-acetyltransferase</fullName>
        <ecNumber evidence="2">2.3.1.-</ecNumber>
    </submittedName>
</protein>
<proteinExistence type="predicted"/>
<keyword evidence="2" id="KW-0012">Acyltransferase</keyword>
<keyword evidence="2" id="KW-0808">Transferase</keyword>
<name>A0AAU8BIZ3_9VIBR</name>
<dbReference type="PROSITE" id="PS51186">
    <property type="entry name" value="GNAT"/>
    <property type="match status" value="1"/>
</dbReference>
<reference evidence="2" key="1">
    <citation type="submission" date="2023-01" db="EMBL/GenBank/DDBJ databases">
        <title>Vibrio sp. CB1-14 genome sequencing.</title>
        <authorList>
            <person name="Otstavnykh N."/>
            <person name="Isaeva M."/>
            <person name="Meleshko D."/>
        </authorList>
    </citation>
    <scope>NUCLEOTIDE SEQUENCE</scope>
    <source>
        <strain evidence="2">CB1-14</strain>
    </source>
</reference>
<dbReference type="KEGG" id="vck:PG915_01500"/>